<evidence type="ECO:0000256" key="3">
    <source>
        <dbReference type="ARBA" id="ARBA00022448"/>
    </source>
</evidence>
<name>A0ABD4TJE6_9EURY</name>
<evidence type="ECO:0000256" key="2">
    <source>
        <dbReference type="ARBA" id="ARBA00009904"/>
    </source>
</evidence>
<feature type="transmembrane region" description="Helical" evidence="10">
    <location>
        <begin position="407"/>
        <end position="429"/>
    </location>
</feature>
<evidence type="ECO:0000256" key="6">
    <source>
        <dbReference type="ARBA" id="ARBA00023065"/>
    </source>
</evidence>
<accession>A0ABD4TJE6</accession>
<dbReference type="AlphaFoldDB" id="A0ABD4TJE6"/>
<feature type="transmembrane region" description="Helical" evidence="10">
    <location>
        <begin position="505"/>
        <end position="525"/>
    </location>
</feature>
<dbReference type="InterPro" id="IPR002490">
    <property type="entry name" value="V-ATPase_116kDa_su"/>
</dbReference>
<keyword evidence="3 10" id="KW-0813">Transport</keyword>
<dbReference type="PANTHER" id="PTHR11629:SF63">
    <property type="entry name" value="V-TYPE PROTON ATPASE SUBUNIT A"/>
    <property type="match status" value="1"/>
</dbReference>
<keyword evidence="13" id="KW-1185">Reference proteome</keyword>
<reference evidence="12 13" key="1">
    <citation type="submission" date="2019-08" db="EMBL/GenBank/DDBJ databases">
        <authorList>
            <person name="Chen S.-C."/>
            <person name="Lai M.-C."/>
            <person name="You Y.-T."/>
        </authorList>
    </citation>
    <scope>NUCLEOTIDE SEQUENCE [LARGE SCALE GENOMIC DNA]</scope>
    <source>
        <strain evidence="12 13">P2F9704a</strain>
    </source>
</reference>
<dbReference type="Pfam" id="PF01496">
    <property type="entry name" value="V_ATPase_I"/>
    <property type="match status" value="1"/>
</dbReference>
<feature type="transmembrane region" description="Helical" evidence="10">
    <location>
        <begin position="458"/>
        <end position="485"/>
    </location>
</feature>
<evidence type="ECO:0000256" key="5">
    <source>
        <dbReference type="ARBA" id="ARBA00022989"/>
    </source>
</evidence>
<comment type="similarity">
    <text evidence="2 10">Belongs to the V-ATPase 116 kDa subunit family.</text>
</comment>
<dbReference type="Gene3D" id="3.30.70.2170">
    <property type="match status" value="1"/>
</dbReference>
<feature type="coiled-coil region" evidence="11">
    <location>
        <begin position="234"/>
        <end position="261"/>
    </location>
</feature>
<keyword evidence="11" id="KW-0175">Coiled coil</keyword>
<comment type="subcellular location">
    <subcellularLocation>
        <location evidence="1">Membrane</location>
        <topology evidence="1">Multi-pass membrane protein</topology>
    </subcellularLocation>
</comment>
<feature type="transmembrane region" description="Helical" evidence="10">
    <location>
        <begin position="566"/>
        <end position="586"/>
    </location>
</feature>
<feature type="transmembrane region" description="Helical" evidence="10">
    <location>
        <begin position="531"/>
        <end position="554"/>
    </location>
</feature>
<evidence type="ECO:0000256" key="4">
    <source>
        <dbReference type="ARBA" id="ARBA00022692"/>
    </source>
</evidence>
<evidence type="ECO:0000256" key="10">
    <source>
        <dbReference type="RuleBase" id="RU361189"/>
    </source>
</evidence>
<dbReference type="GO" id="GO:0016020">
    <property type="term" value="C:membrane"/>
    <property type="evidence" value="ECO:0007669"/>
    <property type="project" value="UniProtKB-SubCell"/>
</dbReference>
<feature type="transmembrane region" description="Helical" evidence="10">
    <location>
        <begin position="367"/>
        <end position="395"/>
    </location>
</feature>
<gene>
    <name evidence="12" type="ORF">FTO68_08680</name>
</gene>
<protein>
    <recommendedName>
        <fullName evidence="9 10">A-type ATP synthase subunit I</fullName>
    </recommendedName>
</protein>
<keyword evidence="7 10" id="KW-0472">Membrane</keyword>
<organism evidence="12 13">
    <name type="scientific">Methanocalculus taiwanensis</name>
    <dbReference type="NCBI Taxonomy" id="106207"/>
    <lineage>
        <taxon>Archaea</taxon>
        <taxon>Methanobacteriati</taxon>
        <taxon>Methanobacteriota</taxon>
        <taxon>Stenosarchaea group</taxon>
        <taxon>Methanomicrobia</taxon>
        <taxon>Methanomicrobiales</taxon>
        <taxon>Methanocalculaceae</taxon>
        <taxon>Methanocalculus</taxon>
    </lineage>
</organism>
<evidence type="ECO:0000256" key="9">
    <source>
        <dbReference type="ARBA" id="ARBA00068671"/>
    </source>
</evidence>
<dbReference type="Gene3D" id="1.20.1460.20">
    <property type="match status" value="1"/>
</dbReference>
<evidence type="ECO:0000313" key="12">
    <source>
        <dbReference type="EMBL" id="MCQ1539052.1"/>
    </source>
</evidence>
<feature type="transmembrane region" description="Helical" evidence="10">
    <location>
        <begin position="592"/>
        <end position="614"/>
    </location>
</feature>
<keyword evidence="6 10" id="KW-0406">Ion transport</keyword>
<comment type="caution">
    <text evidence="12">The sequence shown here is derived from an EMBL/GenBank/DDBJ whole genome shotgun (WGS) entry which is preliminary data.</text>
</comment>
<proteinExistence type="inferred from homology"/>
<dbReference type="PANTHER" id="PTHR11629">
    <property type="entry name" value="VACUOLAR PROTON ATPASES"/>
    <property type="match status" value="1"/>
</dbReference>
<evidence type="ECO:0000256" key="7">
    <source>
        <dbReference type="ARBA" id="ARBA00023136"/>
    </source>
</evidence>
<sequence length="648" mass="72518">MLQRMVKVQVIGPIKDLDSIVDTLYQAGTIHLEDASRSHDQGGIILQKVVAKEADAIAASLSKIEGIALLLPKQPPDINRQKKIIQTLGKEGQESVLGRAQVVIDELEATTRNLITRKTDLEFTIANLSRYQTVIEKILPIEGQIPVLEGFEITIILIQGEFEGILEVIKEKLTLITKNQCELISAPIDEENIATVVVFNRKYSAEVHSLLYSQNVNELRLPPEYLNRPLNEILVLNEERRVAAMKEVQEIEKELMELSRSWQDEVAALARFLKDRHEEIKVFNKFGQTDYTFVMLGWIPKKFLASTKQALYELYGNSVVINELQATPEMMDEAPTFYDNPAILKPFEYLLSVISHPKYREIDPTPIFAVFFPLFFGLIVGDIAYGFIILGLALVLKKMFGERFDWIRPLMNLMIIASFPTIIFGFIFGEFFGDFGEHMGWLHPLEIMGVTWHRLDALIPMLVLSIAIGVFHIIFGLCLGIINQWTKMRCTKYVCECRKHICEKAGMIIVIFSILILLGATIQIVPEILMYPGLVMLTIALALIIYGGGVIASIEVISIISNVLSYARIMAIGTASVILALIANQVGGMMEVAVVGVIVAALIHLMNVLLKMFVASLHSFRLHIVEFAPKFSEGGGKVYSPFGKGGRG</sequence>
<comment type="function">
    <text evidence="8">Component of the A-type ATP synthase that produces ATP from ADP in the presence of a proton gradient across the membrane.</text>
</comment>
<keyword evidence="4 10" id="KW-0812">Transmembrane</keyword>
<dbReference type="EMBL" id="VOTZ01000018">
    <property type="protein sequence ID" value="MCQ1539052.1"/>
    <property type="molecule type" value="Genomic_DNA"/>
</dbReference>
<evidence type="ECO:0000256" key="1">
    <source>
        <dbReference type="ARBA" id="ARBA00004141"/>
    </source>
</evidence>
<dbReference type="Proteomes" id="UP001524383">
    <property type="component" value="Unassembled WGS sequence"/>
</dbReference>
<keyword evidence="5 10" id="KW-1133">Transmembrane helix</keyword>
<dbReference type="GO" id="GO:0006811">
    <property type="term" value="P:monoatomic ion transport"/>
    <property type="evidence" value="ECO:0007669"/>
    <property type="project" value="UniProtKB-KW"/>
</dbReference>
<evidence type="ECO:0000313" key="13">
    <source>
        <dbReference type="Proteomes" id="UP001524383"/>
    </source>
</evidence>
<dbReference type="Gene3D" id="3.30.70.2750">
    <property type="match status" value="1"/>
</dbReference>
<evidence type="ECO:0000256" key="8">
    <source>
        <dbReference type="ARBA" id="ARBA00059506"/>
    </source>
</evidence>
<evidence type="ECO:0000256" key="11">
    <source>
        <dbReference type="SAM" id="Coils"/>
    </source>
</evidence>